<keyword evidence="2" id="KW-0784">Thiamine biosynthesis</keyword>
<dbReference type="PANTHER" id="PTHR20857:SF15">
    <property type="entry name" value="THIAMINE-PHOSPHATE SYNTHASE"/>
    <property type="match status" value="1"/>
</dbReference>
<dbReference type="GO" id="GO:0009228">
    <property type="term" value="P:thiamine biosynthetic process"/>
    <property type="evidence" value="ECO:0007669"/>
    <property type="project" value="UniProtKB-KW"/>
</dbReference>
<comment type="pathway">
    <text evidence="1">Cofactor biosynthesis; thiamine diphosphate biosynthesis.</text>
</comment>
<dbReference type="GO" id="GO:0005737">
    <property type="term" value="C:cytoplasm"/>
    <property type="evidence" value="ECO:0007669"/>
    <property type="project" value="TreeGrafter"/>
</dbReference>
<proteinExistence type="predicted"/>
<feature type="domain" description="Thiamine phosphate synthase/TenI" evidence="3">
    <location>
        <begin position="7"/>
        <end position="138"/>
    </location>
</feature>
<keyword evidence="5" id="KW-1185">Reference proteome</keyword>
<evidence type="ECO:0000259" key="3">
    <source>
        <dbReference type="Pfam" id="PF02581"/>
    </source>
</evidence>
<dbReference type="Gene3D" id="3.20.20.70">
    <property type="entry name" value="Aldolase class I"/>
    <property type="match status" value="1"/>
</dbReference>
<reference evidence="4" key="1">
    <citation type="submission" date="2022-07" db="EMBL/GenBank/DDBJ databases">
        <title>Genome analysis of Parmales, a sister group of diatoms, reveals the evolutionary specialization of diatoms from phago-mixotrophs to photoautotrophs.</title>
        <authorList>
            <person name="Ban H."/>
            <person name="Sato S."/>
            <person name="Yoshikawa S."/>
            <person name="Kazumasa Y."/>
            <person name="Nakamura Y."/>
            <person name="Ichinomiya M."/>
            <person name="Saitoh K."/>
            <person name="Sato N."/>
            <person name="Blanc-Mathieu R."/>
            <person name="Endo H."/>
            <person name="Kuwata A."/>
            <person name="Ogata H."/>
        </authorList>
    </citation>
    <scope>NUCLEOTIDE SEQUENCE</scope>
</reference>
<dbReference type="InterPro" id="IPR036206">
    <property type="entry name" value="ThiamineP_synth_sf"/>
</dbReference>
<dbReference type="SUPFAM" id="SSF51391">
    <property type="entry name" value="Thiamin phosphate synthase"/>
    <property type="match status" value="1"/>
</dbReference>
<organism evidence="4 5">
    <name type="scientific">Triparma retinervis</name>
    <dbReference type="NCBI Taxonomy" id="2557542"/>
    <lineage>
        <taxon>Eukaryota</taxon>
        <taxon>Sar</taxon>
        <taxon>Stramenopiles</taxon>
        <taxon>Ochrophyta</taxon>
        <taxon>Bolidophyceae</taxon>
        <taxon>Parmales</taxon>
        <taxon>Triparmaceae</taxon>
        <taxon>Triparma</taxon>
    </lineage>
</organism>
<dbReference type="Proteomes" id="UP001165082">
    <property type="component" value="Unassembled WGS sequence"/>
</dbReference>
<dbReference type="InterPro" id="IPR013785">
    <property type="entry name" value="Aldolase_TIM"/>
</dbReference>
<dbReference type="CDD" id="cd00564">
    <property type="entry name" value="TMP_TenI"/>
    <property type="match status" value="1"/>
</dbReference>
<evidence type="ECO:0000256" key="2">
    <source>
        <dbReference type="ARBA" id="ARBA00022977"/>
    </source>
</evidence>
<dbReference type="PANTHER" id="PTHR20857">
    <property type="entry name" value="THIAMINE-PHOSPHATE PYROPHOSPHORYLASE"/>
    <property type="match status" value="1"/>
</dbReference>
<protein>
    <recommendedName>
        <fullName evidence="3">Thiamine phosphate synthase/TenI domain-containing protein</fullName>
    </recommendedName>
</protein>
<sequence length="160" mass="17070">CSFCRGKPGVRLWINDHWSLAISHGASGVHLGQSDLPGFVSGGGVGRARRSGTLLGISTHSVAELAVAKGMGPTYVSLGPVYGTESKEVAFRPRGLGQVERWRELVEEGTPLVAIGGINSIERGKEVRGRGAETVAVLGLVKGKGKEEVKRIIEEWREEL</sequence>
<evidence type="ECO:0000256" key="1">
    <source>
        <dbReference type="ARBA" id="ARBA00004948"/>
    </source>
</evidence>
<gene>
    <name evidence="4" type="ORF">TrRE_jg12184</name>
</gene>
<comment type="caution">
    <text evidence="4">The sequence shown here is derived from an EMBL/GenBank/DDBJ whole genome shotgun (WGS) entry which is preliminary data.</text>
</comment>
<dbReference type="OrthoDB" id="10028886at2759"/>
<evidence type="ECO:0000313" key="4">
    <source>
        <dbReference type="EMBL" id="GMH61515.1"/>
    </source>
</evidence>
<feature type="non-terminal residue" evidence="4">
    <location>
        <position position="1"/>
    </location>
</feature>
<name>A0A9W7A1Z3_9STRA</name>
<dbReference type="InterPro" id="IPR022998">
    <property type="entry name" value="ThiamineP_synth_TenI"/>
</dbReference>
<evidence type="ECO:0000313" key="5">
    <source>
        <dbReference type="Proteomes" id="UP001165082"/>
    </source>
</evidence>
<accession>A0A9W7A1Z3</accession>
<dbReference type="AlphaFoldDB" id="A0A9W7A1Z3"/>
<dbReference type="Pfam" id="PF02581">
    <property type="entry name" value="TMP-TENI"/>
    <property type="match status" value="1"/>
</dbReference>
<dbReference type="EMBL" id="BRXZ01001076">
    <property type="protein sequence ID" value="GMH61515.1"/>
    <property type="molecule type" value="Genomic_DNA"/>
</dbReference>
<dbReference type="GO" id="GO:0004789">
    <property type="term" value="F:thiamine-phosphate diphosphorylase activity"/>
    <property type="evidence" value="ECO:0007669"/>
    <property type="project" value="TreeGrafter"/>
</dbReference>